<sequence length="499" mass="55287">MSPPTRVIMKKTLRLPTSSTNAIITGTCMNTLPKRPYCQRRSLQSPASRAPTISGSLGPRRPLLSQHRGRHQITDRRFSISTQHRADQSSASESTFVYNAAKHRPLEGVLVVALEQVISGPYCTRQLADLGARVIKIERPGTGDFVRYHDKRVLGELCSHFVWTNRNKESLALDIKKPEDLEILKELIKKADVFVQNLVPGAAARMGLSFEELKTTNEKLIMCEISGYGSDGPYKTKKAYDLLVQSEAGLLSITGTPDEPCKVGCSIADISAGVYAYSSILAALLQRQKTGKGCRIDVSMLESMVEWMGFPMLYAYQGQSAPPRQGASHASIYPYGPFEAGDGKVMLGLQNEREWSVLCEKVLEMPELEKDARFTNTTLRSQNRKELYSIICDKFKENTAVEVVEKLEKAGIANAKLNDMNDVWEHPQLKARERFIQVETEAGPVQTTITPGMDGREAQPRLDPVPGIGEHNDRILAEFGLGSKSVQEQISGKDAEMSV</sequence>
<proteinExistence type="inferred from homology"/>
<dbReference type="Pfam" id="PF02515">
    <property type="entry name" value="CoA_transf_3"/>
    <property type="match status" value="1"/>
</dbReference>
<dbReference type="PANTHER" id="PTHR48207:SF3">
    <property type="entry name" value="SUCCINATE--HYDROXYMETHYLGLUTARATE COA-TRANSFERASE"/>
    <property type="match status" value="1"/>
</dbReference>
<dbReference type="GO" id="GO:0008410">
    <property type="term" value="F:CoA-transferase activity"/>
    <property type="evidence" value="ECO:0007669"/>
    <property type="project" value="TreeGrafter"/>
</dbReference>
<comment type="similarity">
    <text evidence="1">Belongs to the CoA-transferase III family.</text>
</comment>
<evidence type="ECO:0000313" key="4">
    <source>
        <dbReference type="EMBL" id="KAK5956613.1"/>
    </source>
</evidence>
<dbReference type="Proteomes" id="UP001316803">
    <property type="component" value="Unassembled WGS sequence"/>
</dbReference>
<name>A0AAN8EJ13_9EURO</name>
<dbReference type="InterPro" id="IPR023606">
    <property type="entry name" value="CoA-Trfase_III_dom_1_sf"/>
</dbReference>
<accession>A0AAN8EJ13</accession>
<organism evidence="4 5">
    <name type="scientific">Knufia fluminis</name>
    <dbReference type="NCBI Taxonomy" id="191047"/>
    <lineage>
        <taxon>Eukaryota</taxon>
        <taxon>Fungi</taxon>
        <taxon>Dikarya</taxon>
        <taxon>Ascomycota</taxon>
        <taxon>Pezizomycotina</taxon>
        <taxon>Eurotiomycetes</taxon>
        <taxon>Chaetothyriomycetidae</taxon>
        <taxon>Chaetothyriales</taxon>
        <taxon>Trichomeriaceae</taxon>
        <taxon>Knufia</taxon>
    </lineage>
</organism>
<dbReference type="Gene3D" id="3.40.50.10540">
    <property type="entry name" value="Crotonobetainyl-coa:carnitine coa-transferase, domain 1"/>
    <property type="match status" value="1"/>
</dbReference>
<evidence type="ECO:0000256" key="3">
    <source>
        <dbReference type="SAM" id="MobiDB-lite"/>
    </source>
</evidence>
<dbReference type="InterPro" id="IPR044855">
    <property type="entry name" value="CoA-Trfase_III_dom3_sf"/>
</dbReference>
<keyword evidence="5" id="KW-1185">Reference proteome</keyword>
<evidence type="ECO:0000256" key="2">
    <source>
        <dbReference type="ARBA" id="ARBA00022679"/>
    </source>
</evidence>
<evidence type="ECO:0000256" key="1">
    <source>
        <dbReference type="ARBA" id="ARBA00008383"/>
    </source>
</evidence>
<dbReference type="InterPro" id="IPR003673">
    <property type="entry name" value="CoA-Trfase_fam_III"/>
</dbReference>
<dbReference type="EMBL" id="JAKLMC020000004">
    <property type="protein sequence ID" value="KAK5956613.1"/>
    <property type="molecule type" value="Genomic_DNA"/>
</dbReference>
<dbReference type="InterPro" id="IPR050483">
    <property type="entry name" value="CoA-transferase_III_domain"/>
</dbReference>
<reference evidence="4 5" key="1">
    <citation type="submission" date="2022-12" db="EMBL/GenBank/DDBJ databases">
        <title>Genomic features and morphological characterization of a novel Knufia sp. strain isolated from spacecraft assembly facility.</title>
        <authorList>
            <person name="Teixeira M."/>
            <person name="Chander A.M."/>
            <person name="Stajich J.E."/>
            <person name="Venkateswaran K."/>
        </authorList>
    </citation>
    <scope>NUCLEOTIDE SEQUENCE [LARGE SCALE GENOMIC DNA]</scope>
    <source>
        <strain evidence="4 5">FJI-L2-BK-P2</strain>
    </source>
</reference>
<gene>
    <name evidence="4" type="ORF">OHC33_002099</name>
</gene>
<feature type="compositionally biased region" description="Polar residues" evidence="3">
    <location>
        <begin position="42"/>
        <end position="55"/>
    </location>
</feature>
<comment type="caution">
    <text evidence="4">The sequence shown here is derived from an EMBL/GenBank/DDBJ whole genome shotgun (WGS) entry which is preliminary data.</text>
</comment>
<keyword evidence="2" id="KW-0808">Transferase</keyword>
<dbReference type="Gene3D" id="3.30.1540.10">
    <property type="entry name" value="formyl-coa transferase, domain 3"/>
    <property type="match status" value="1"/>
</dbReference>
<evidence type="ECO:0000313" key="5">
    <source>
        <dbReference type="Proteomes" id="UP001316803"/>
    </source>
</evidence>
<dbReference type="SUPFAM" id="SSF89796">
    <property type="entry name" value="CoA-transferase family III (CaiB/BaiF)"/>
    <property type="match status" value="1"/>
</dbReference>
<dbReference type="AlphaFoldDB" id="A0AAN8EJ13"/>
<dbReference type="PANTHER" id="PTHR48207">
    <property type="entry name" value="SUCCINATE--HYDROXYMETHYLGLUTARATE COA-TRANSFERASE"/>
    <property type="match status" value="1"/>
</dbReference>
<feature type="region of interest" description="Disordered" evidence="3">
    <location>
        <begin position="42"/>
        <end position="87"/>
    </location>
</feature>
<protein>
    <submittedName>
        <fullName evidence="4">Uncharacterized protein</fullName>
    </submittedName>
</protein>